<reference evidence="6" key="2">
    <citation type="submission" date="2016-04" db="EMBL/GenBank/DDBJ databases">
        <title>First Complete Genome Sequence of a Subdivision 6 Acidobacterium.</title>
        <authorList>
            <person name="Huang S."/>
            <person name="Vieira S."/>
            <person name="Bunk B."/>
            <person name="Riedel T."/>
            <person name="Sproeer C."/>
            <person name="Overmann J."/>
        </authorList>
    </citation>
    <scope>NUCLEOTIDE SEQUENCE [LARGE SCALE GENOMIC DNA]</scope>
    <source>
        <strain evidence="6">DSM 100886 HEG_-6_39</strain>
    </source>
</reference>
<dbReference type="EMBL" id="CP015136">
    <property type="protein sequence ID" value="AMY11376.1"/>
    <property type="molecule type" value="Genomic_DNA"/>
</dbReference>
<dbReference type="InterPro" id="IPR011517">
    <property type="entry name" value="RNA_pol_sigma70_ECF-like"/>
</dbReference>
<reference evidence="5 6" key="1">
    <citation type="journal article" date="2016" name="Genome Announc.">
        <title>First Complete Genome Sequence of a Subdivision 6 Acidobacterium Strain.</title>
        <authorList>
            <person name="Huang S."/>
            <person name="Vieira S."/>
            <person name="Bunk B."/>
            <person name="Riedel T."/>
            <person name="Sproer C."/>
            <person name="Overmann J."/>
        </authorList>
    </citation>
    <scope>NUCLEOTIDE SEQUENCE [LARGE SCALE GENOMIC DNA]</scope>
    <source>
        <strain evidence="6">DSM 100886 HEG_-6_39</strain>
    </source>
</reference>
<proteinExistence type="predicted"/>
<keyword evidence="3" id="KW-0804">Transcription</keyword>
<dbReference type="GO" id="GO:0016987">
    <property type="term" value="F:sigma factor activity"/>
    <property type="evidence" value="ECO:0007669"/>
    <property type="project" value="UniProtKB-KW"/>
</dbReference>
<dbReference type="PANTHER" id="PTHR43133">
    <property type="entry name" value="RNA POLYMERASE ECF-TYPE SIGMA FACTO"/>
    <property type="match status" value="1"/>
</dbReference>
<accession>A0A143PSS2</accession>
<dbReference type="InterPro" id="IPR014284">
    <property type="entry name" value="RNA_pol_sigma-70_dom"/>
</dbReference>
<dbReference type="InterPro" id="IPR053812">
    <property type="entry name" value="HTH_Sigma70_ECF-like"/>
</dbReference>
<dbReference type="Proteomes" id="UP000076079">
    <property type="component" value="Chromosome"/>
</dbReference>
<dbReference type="PANTHER" id="PTHR43133:SF39">
    <property type="entry name" value="SIMILAR TO RNA POLYMERASE SIGMA-E FACTOR"/>
    <property type="match status" value="1"/>
</dbReference>
<dbReference type="Gene3D" id="1.10.10.10">
    <property type="entry name" value="Winged helix-like DNA-binding domain superfamily/Winged helix DNA-binding domain"/>
    <property type="match status" value="1"/>
</dbReference>
<dbReference type="STRING" id="1855912.LuPra_04626"/>
<feature type="domain" description="RNA polymerase sigma-70 ECF-like HTH" evidence="4">
    <location>
        <begin position="27"/>
        <end position="193"/>
    </location>
</feature>
<organism evidence="5 6">
    <name type="scientific">Luteitalea pratensis</name>
    <dbReference type="NCBI Taxonomy" id="1855912"/>
    <lineage>
        <taxon>Bacteria</taxon>
        <taxon>Pseudomonadati</taxon>
        <taxon>Acidobacteriota</taxon>
        <taxon>Vicinamibacteria</taxon>
        <taxon>Vicinamibacterales</taxon>
        <taxon>Vicinamibacteraceae</taxon>
        <taxon>Luteitalea</taxon>
    </lineage>
</organism>
<keyword evidence="6" id="KW-1185">Reference proteome</keyword>
<keyword evidence="2" id="KW-0731">Sigma factor</keyword>
<dbReference type="NCBIfam" id="TIGR02999">
    <property type="entry name" value="Sig-70_X6"/>
    <property type="match status" value="1"/>
</dbReference>
<dbReference type="AlphaFoldDB" id="A0A143PSS2"/>
<sequence>MGSLLLTTHYNAAMAEQEPEGPRSRGQEALDAVWPEVYQELRRLAGHYVRGERPDLTLQPTALVHEAYVRLLREANTSWQNRAHFSAIAANAMRQILVEQARAHKALKRGGDHLRVTLVEDAAASPQGDPDVEALDEALEALAALEPRQARLVELRYFGGLTIEEASVELHVAPATAKRDWALARAWLRRRLEAHGDS</sequence>
<protein>
    <submittedName>
        <fullName evidence="5">RNA polymerase sigma factor</fullName>
    </submittedName>
</protein>
<evidence type="ECO:0000259" key="4">
    <source>
        <dbReference type="Pfam" id="PF07638"/>
    </source>
</evidence>
<name>A0A143PSS2_LUTPR</name>
<evidence type="ECO:0000313" key="5">
    <source>
        <dbReference type="EMBL" id="AMY11376.1"/>
    </source>
</evidence>
<evidence type="ECO:0000256" key="2">
    <source>
        <dbReference type="ARBA" id="ARBA00023082"/>
    </source>
</evidence>
<dbReference type="GO" id="GO:0006352">
    <property type="term" value="P:DNA-templated transcription initiation"/>
    <property type="evidence" value="ECO:0007669"/>
    <property type="project" value="InterPro"/>
</dbReference>
<dbReference type="NCBIfam" id="TIGR02937">
    <property type="entry name" value="sigma70-ECF"/>
    <property type="match status" value="1"/>
</dbReference>
<dbReference type="SUPFAM" id="SSF88659">
    <property type="entry name" value="Sigma3 and sigma4 domains of RNA polymerase sigma factors"/>
    <property type="match status" value="1"/>
</dbReference>
<keyword evidence="1" id="KW-0805">Transcription regulation</keyword>
<evidence type="ECO:0000256" key="3">
    <source>
        <dbReference type="ARBA" id="ARBA00023163"/>
    </source>
</evidence>
<dbReference type="RefSeq" id="WP_234800519.1">
    <property type="nucleotide sequence ID" value="NZ_CP015136.1"/>
</dbReference>
<dbReference type="Pfam" id="PF07638">
    <property type="entry name" value="Sigma70_ECF"/>
    <property type="match status" value="1"/>
</dbReference>
<dbReference type="KEGG" id="abac:LuPra_04626"/>
<evidence type="ECO:0000256" key="1">
    <source>
        <dbReference type="ARBA" id="ARBA00023015"/>
    </source>
</evidence>
<gene>
    <name evidence="5" type="ORF">LuPra_04626</name>
</gene>
<dbReference type="InterPro" id="IPR039425">
    <property type="entry name" value="RNA_pol_sigma-70-like"/>
</dbReference>
<dbReference type="InterPro" id="IPR013324">
    <property type="entry name" value="RNA_pol_sigma_r3/r4-like"/>
</dbReference>
<evidence type="ECO:0000313" key="6">
    <source>
        <dbReference type="Proteomes" id="UP000076079"/>
    </source>
</evidence>
<dbReference type="InterPro" id="IPR036388">
    <property type="entry name" value="WH-like_DNA-bd_sf"/>
</dbReference>